<feature type="transmembrane region" description="Helical" evidence="7">
    <location>
        <begin position="259"/>
        <end position="282"/>
    </location>
</feature>
<dbReference type="Gene3D" id="3.30.450.20">
    <property type="entry name" value="PAS domain"/>
    <property type="match status" value="1"/>
</dbReference>
<feature type="domain" description="PAS" evidence="9">
    <location>
        <begin position="303"/>
        <end position="348"/>
    </location>
</feature>
<name>A0A918P6A0_9NEIS</name>
<gene>
    <name evidence="11" type="ORF">GCM10011289_31300</name>
</gene>
<evidence type="ECO:0000259" key="9">
    <source>
        <dbReference type="PROSITE" id="PS50112"/>
    </source>
</evidence>
<dbReference type="SMART" id="SM00387">
    <property type="entry name" value="HATPase_c"/>
    <property type="match status" value="1"/>
</dbReference>
<evidence type="ECO:0000256" key="1">
    <source>
        <dbReference type="ARBA" id="ARBA00000085"/>
    </source>
</evidence>
<evidence type="ECO:0000313" key="12">
    <source>
        <dbReference type="Proteomes" id="UP000645257"/>
    </source>
</evidence>
<evidence type="ECO:0000259" key="10">
    <source>
        <dbReference type="PROSITE" id="PS50113"/>
    </source>
</evidence>
<dbReference type="PANTHER" id="PTHR43047:SF72">
    <property type="entry name" value="OSMOSENSING HISTIDINE PROTEIN KINASE SLN1"/>
    <property type="match status" value="1"/>
</dbReference>
<evidence type="ECO:0000256" key="3">
    <source>
        <dbReference type="ARBA" id="ARBA00012438"/>
    </source>
</evidence>
<feature type="domain" description="PAC" evidence="10">
    <location>
        <begin position="377"/>
        <end position="429"/>
    </location>
</feature>
<dbReference type="GO" id="GO:0005886">
    <property type="term" value="C:plasma membrane"/>
    <property type="evidence" value="ECO:0007669"/>
    <property type="project" value="UniProtKB-SubCell"/>
</dbReference>
<dbReference type="RefSeq" id="WP_189536048.1">
    <property type="nucleotide sequence ID" value="NZ_BMYX01000021.1"/>
</dbReference>
<dbReference type="Gene3D" id="1.10.287.130">
    <property type="match status" value="1"/>
</dbReference>
<dbReference type="InterPro" id="IPR004358">
    <property type="entry name" value="Sig_transdc_His_kin-like_C"/>
</dbReference>
<dbReference type="InterPro" id="IPR003661">
    <property type="entry name" value="HisK_dim/P_dom"/>
</dbReference>
<dbReference type="AlphaFoldDB" id="A0A918P6A0"/>
<dbReference type="Pfam" id="PF00512">
    <property type="entry name" value="HisKA"/>
    <property type="match status" value="1"/>
</dbReference>
<dbReference type="InterPro" id="IPR000700">
    <property type="entry name" value="PAS-assoc_C"/>
</dbReference>
<dbReference type="InterPro" id="IPR003594">
    <property type="entry name" value="HATPase_dom"/>
</dbReference>
<dbReference type="SUPFAM" id="SSF55785">
    <property type="entry name" value="PYP-like sensor domain (PAS domain)"/>
    <property type="match status" value="1"/>
</dbReference>
<dbReference type="CDD" id="cd00082">
    <property type="entry name" value="HisKA"/>
    <property type="match status" value="1"/>
</dbReference>
<dbReference type="Proteomes" id="UP000645257">
    <property type="component" value="Unassembled WGS sequence"/>
</dbReference>
<dbReference type="SMART" id="SM00091">
    <property type="entry name" value="PAS"/>
    <property type="match status" value="1"/>
</dbReference>
<dbReference type="SMART" id="SM00086">
    <property type="entry name" value="PAC"/>
    <property type="match status" value="1"/>
</dbReference>
<keyword evidence="7" id="KW-1133">Transmembrane helix</keyword>
<comment type="caution">
    <text evidence="11">The sequence shown here is derived from an EMBL/GenBank/DDBJ whole genome shotgun (WGS) entry which is preliminary data.</text>
</comment>
<dbReference type="PROSITE" id="PS50112">
    <property type="entry name" value="PAS"/>
    <property type="match status" value="1"/>
</dbReference>
<dbReference type="InterPro" id="IPR000014">
    <property type="entry name" value="PAS"/>
</dbReference>
<dbReference type="InterPro" id="IPR035965">
    <property type="entry name" value="PAS-like_dom_sf"/>
</dbReference>
<dbReference type="CDD" id="cd00130">
    <property type="entry name" value="PAS"/>
    <property type="match status" value="1"/>
</dbReference>
<keyword evidence="7" id="KW-0472">Membrane</keyword>
<accession>A0A918P6A0</accession>
<evidence type="ECO:0000256" key="6">
    <source>
        <dbReference type="ARBA" id="ARBA00022777"/>
    </source>
</evidence>
<reference evidence="11" key="1">
    <citation type="journal article" date="2014" name="Int. J. Syst. Evol. Microbiol.">
        <title>Complete genome sequence of Corynebacterium casei LMG S-19264T (=DSM 44701T), isolated from a smear-ripened cheese.</title>
        <authorList>
            <consortium name="US DOE Joint Genome Institute (JGI-PGF)"/>
            <person name="Walter F."/>
            <person name="Albersmeier A."/>
            <person name="Kalinowski J."/>
            <person name="Ruckert C."/>
        </authorList>
    </citation>
    <scope>NUCLEOTIDE SEQUENCE</scope>
    <source>
        <strain evidence="11">KCTC 32182</strain>
    </source>
</reference>
<keyword evidence="12" id="KW-1185">Reference proteome</keyword>
<dbReference type="SMART" id="SM00388">
    <property type="entry name" value="HisKA"/>
    <property type="match status" value="1"/>
</dbReference>
<evidence type="ECO:0000256" key="7">
    <source>
        <dbReference type="SAM" id="Phobius"/>
    </source>
</evidence>
<dbReference type="SUPFAM" id="SSF47384">
    <property type="entry name" value="Homodimeric domain of signal transducing histidine kinase"/>
    <property type="match status" value="1"/>
</dbReference>
<dbReference type="PROSITE" id="PS50113">
    <property type="entry name" value="PAC"/>
    <property type="match status" value="1"/>
</dbReference>
<dbReference type="FunFam" id="3.30.565.10:FF:000006">
    <property type="entry name" value="Sensor histidine kinase WalK"/>
    <property type="match status" value="1"/>
</dbReference>
<dbReference type="GO" id="GO:0009927">
    <property type="term" value="F:histidine phosphotransfer kinase activity"/>
    <property type="evidence" value="ECO:0007669"/>
    <property type="project" value="TreeGrafter"/>
</dbReference>
<dbReference type="SUPFAM" id="SSF55874">
    <property type="entry name" value="ATPase domain of HSP90 chaperone/DNA topoisomerase II/histidine kinase"/>
    <property type="match status" value="1"/>
</dbReference>
<evidence type="ECO:0000256" key="2">
    <source>
        <dbReference type="ARBA" id="ARBA00004429"/>
    </source>
</evidence>
<keyword evidence="4" id="KW-0597">Phosphoprotein</keyword>
<dbReference type="EMBL" id="BMYX01000021">
    <property type="protein sequence ID" value="GGY25439.1"/>
    <property type="molecule type" value="Genomic_DNA"/>
</dbReference>
<dbReference type="Pfam" id="PF13426">
    <property type="entry name" value="PAS_9"/>
    <property type="match status" value="1"/>
</dbReference>
<dbReference type="PROSITE" id="PS50109">
    <property type="entry name" value="HIS_KIN"/>
    <property type="match status" value="1"/>
</dbReference>
<dbReference type="InterPro" id="IPR036097">
    <property type="entry name" value="HisK_dim/P_sf"/>
</dbReference>
<evidence type="ECO:0000256" key="4">
    <source>
        <dbReference type="ARBA" id="ARBA00022553"/>
    </source>
</evidence>
<proteinExistence type="predicted"/>
<dbReference type="PRINTS" id="PR00344">
    <property type="entry name" value="BCTRLSENSOR"/>
</dbReference>
<comment type="catalytic activity">
    <reaction evidence="1">
        <text>ATP + protein L-histidine = ADP + protein N-phospho-L-histidine.</text>
        <dbReference type="EC" id="2.7.13.3"/>
    </reaction>
</comment>
<protein>
    <recommendedName>
        <fullName evidence="3">histidine kinase</fullName>
        <ecNumber evidence="3">2.7.13.3</ecNumber>
    </recommendedName>
</protein>
<dbReference type="Gene3D" id="3.30.565.10">
    <property type="entry name" value="Histidine kinase-like ATPase, C-terminal domain"/>
    <property type="match status" value="1"/>
</dbReference>
<dbReference type="InterPro" id="IPR001610">
    <property type="entry name" value="PAC"/>
</dbReference>
<dbReference type="InterPro" id="IPR036890">
    <property type="entry name" value="HATPase_C_sf"/>
</dbReference>
<evidence type="ECO:0000313" key="11">
    <source>
        <dbReference type="EMBL" id="GGY25439.1"/>
    </source>
</evidence>
<dbReference type="NCBIfam" id="TIGR00229">
    <property type="entry name" value="sensory_box"/>
    <property type="match status" value="1"/>
</dbReference>
<organism evidence="11 12">
    <name type="scientific">Paludibacterium paludis</name>
    <dbReference type="NCBI Taxonomy" id="1225769"/>
    <lineage>
        <taxon>Bacteria</taxon>
        <taxon>Pseudomonadati</taxon>
        <taxon>Pseudomonadota</taxon>
        <taxon>Betaproteobacteria</taxon>
        <taxon>Neisseriales</taxon>
        <taxon>Chromobacteriaceae</taxon>
        <taxon>Paludibacterium</taxon>
    </lineage>
</organism>
<dbReference type="GO" id="GO:0000155">
    <property type="term" value="F:phosphorelay sensor kinase activity"/>
    <property type="evidence" value="ECO:0007669"/>
    <property type="project" value="InterPro"/>
</dbReference>
<keyword evidence="6" id="KW-0418">Kinase</keyword>
<dbReference type="InterPro" id="IPR005467">
    <property type="entry name" value="His_kinase_dom"/>
</dbReference>
<keyword evidence="7" id="KW-0812">Transmembrane</keyword>
<feature type="domain" description="Histidine kinase" evidence="8">
    <location>
        <begin position="465"/>
        <end position="684"/>
    </location>
</feature>
<evidence type="ECO:0000259" key="8">
    <source>
        <dbReference type="PROSITE" id="PS50109"/>
    </source>
</evidence>
<reference evidence="11" key="2">
    <citation type="submission" date="2020-09" db="EMBL/GenBank/DDBJ databases">
        <authorList>
            <person name="Sun Q."/>
            <person name="Kim S."/>
        </authorList>
    </citation>
    <scope>NUCLEOTIDE SEQUENCE</scope>
    <source>
        <strain evidence="11">KCTC 32182</strain>
    </source>
</reference>
<evidence type="ECO:0000256" key="5">
    <source>
        <dbReference type="ARBA" id="ARBA00022679"/>
    </source>
</evidence>
<keyword evidence="5" id="KW-0808">Transferase</keyword>
<dbReference type="PANTHER" id="PTHR43047">
    <property type="entry name" value="TWO-COMPONENT HISTIDINE PROTEIN KINASE"/>
    <property type="match status" value="1"/>
</dbReference>
<dbReference type="Pfam" id="PF02518">
    <property type="entry name" value="HATPase_c"/>
    <property type="match status" value="1"/>
</dbReference>
<dbReference type="EC" id="2.7.13.3" evidence="3"/>
<comment type="subcellular location">
    <subcellularLocation>
        <location evidence="2">Cell inner membrane</location>
        <topology evidence="2">Multi-pass membrane protein</topology>
    </subcellularLocation>
</comment>
<feature type="transmembrane region" description="Helical" evidence="7">
    <location>
        <begin position="12"/>
        <end position="32"/>
    </location>
</feature>
<sequence length="693" mass="77566">MAKRSFTILRFATRLDVIVVILLVPLVLMFAIQRRIADGFDKATLHAFHHEANAGLTVFQHTLRQLHQTLDDLADLYRDGTNTPERRHEIIVRMTDVAGIREVRWIGSPMLRDRSATTVFLRHGQRARSIAPQTERVLQSAIDSRYDDAHFFVVPHWFAPGDESRDDWIVVPLTTLAGQRGMLLVRLDLAALLAPLVSDPSVVFQVTDVTSAHAEKLLYLSRADGLGRYARSAQMEFGGRVFKAAIMPTSVTLNSDKQYLQWAMLLLGIAFSLLMGGFLIALARRSMSAQRAALESARAYRESEARFRIFATSASDWFWEVDRDGRLVYCSEHIQAILGIPRESLLGRPWHTLQAFMVDPERSEGLGRLFTDCEPFRHYGFPCLTVDGAWRYLEISGTPVFDERGDLLVFRGVGTDVTERRMVEEELVRHREHLQEAIEQRTHDLSMAKEAAERANRAKSEFLANMSHELRTPMHGILSFAEMGQIKAANADRDKLRHYFSNIHASGVRLLHLLNDLLDLSKLESGKMQFEMGWFNLATITRACLQAEEGHLERRGLTCRLDAPDEPLMAYFDPVRITQVIGNLLSNAMKFSGEGTTIHVRLARDGGRVALVVEDEGIGIPEAELEAVFDKFVQSSKTHSGAGGTGLGLSICREIVRAHQGFIVARNNPHGRGASLEVSFPVGVAPEKSAAPG</sequence>